<evidence type="ECO:0000313" key="3">
    <source>
        <dbReference type="EMBL" id="SFT13224.1"/>
    </source>
</evidence>
<dbReference type="InterPro" id="IPR004919">
    <property type="entry name" value="GmrSD_N"/>
</dbReference>
<dbReference type="PANTHER" id="PTHR35149:SF2">
    <property type="entry name" value="DUF262 DOMAIN-CONTAINING PROTEIN"/>
    <property type="match status" value="1"/>
</dbReference>
<dbReference type="InterPro" id="IPR011089">
    <property type="entry name" value="GmrSD_C"/>
</dbReference>
<evidence type="ECO:0000259" key="2">
    <source>
        <dbReference type="Pfam" id="PF07510"/>
    </source>
</evidence>
<name>A0A1I6VIF8_9GAMM</name>
<dbReference type="PANTHER" id="PTHR35149">
    <property type="entry name" value="SLL5132 PROTEIN"/>
    <property type="match status" value="1"/>
</dbReference>
<keyword evidence="4" id="KW-1185">Reference proteome</keyword>
<gene>
    <name evidence="3" type="ORF">SAMN05444586_102617</name>
</gene>
<evidence type="ECO:0000259" key="1">
    <source>
        <dbReference type="Pfam" id="PF03235"/>
    </source>
</evidence>
<sequence length="679" mass="79902">MNQCVHTELLTLQRVVEQKYQFIIPSYQRPYVWASDEIKRLLEDIHSAYVLEEPHYYVGSTLTARRNIVLGNENVDVLELIDGQQRTTTLMLFSLACMSLKEITHPILKVASIHKHPRLHFEIRENVQAFLQEHAGLAKVKAKQVSSVQEDEYLQKIAEGFTCIKNYLASLKSTESLSGYLDYMYHHVTWVNNIVPTDIDLNKIFTSMNTAGVQLEPVDLVKAKIFKKINTDKVLYSEIWDICQNMNQYFERLLKGKITIESWRKLSFADLVKYQPSKMDFFCLRNSSDVEQLDLSISKIFDDFKSDINNENIRFEKGGKSVVTKSENDEINYDFRSFLSFDLLLIHALRIYKIQSNLGADIQQRMTGAKLQEIFDDFIKEADEAHIKEFIQTLWQVRYLFDRFAVRWIEDEDARTEELVLTQISVLDKNDSYPRSKKEYSALQQLQSVCIFTTDRNAHYWLTPYLMELLKVFEQSGDKIRDEDALSILEKIDNTLSLTTQTQKEASYLLAQRVNVEQQTFDRIREYLNVPQGTAFKHYWFQKLEYILWKGIKYDNLMQCRDQKQFKGYRITSKNSIEHIHPQNEKYSLGLDDQFLHAFGNLALLSPRQNSEYSNKPIRVKRADFYEKPVYDSLKLKNLFDRLDSDSKELDIEMIVEHQQDMLNVLEQHYKDEGVKWSD</sequence>
<organism evidence="3 4">
    <name type="scientific">Acinetobacter bohemicus</name>
    <dbReference type="NCBI Taxonomy" id="1435036"/>
    <lineage>
        <taxon>Bacteria</taxon>
        <taxon>Pseudomonadati</taxon>
        <taxon>Pseudomonadota</taxon>
        <taxon>Gammaproteobacteria</taxon>
        <taxon>Moraxellales</taxon>
        <taxon>Moraxellaceae</taxon>
        <taxon>Acinetobacter</taxon>
    </lineage>
</organism>
<dbReference type="RefSeq" id="WP_074947292.1">
    <property type="nucleotide sequence ID" value="NZ_FOZU01000026.1"/>
</dbReference>
<feature type="domain" description="GmrSD restriction endonucleases C-terminal" evidence="2">
    <location>
        <begin position="530"/>
        <end position="664"/>
    </location>
</feature>
<feature type="domain" description="GmrSD restriction endonucleases N-terminal" evidence="1">
    <location>
        <begin position="16"/>
        <end position="226"/>
    </location>
</feature>
<protein>
    <submittedName>
        <fullName evidence="3">Uncharacterized conserved protein, contains ParB-like and HNH nuclease domains</fullName>
    </submittedName>
</protein>
<dbReference type="Proteomes" id="UP000182827">
    <property type="component" value="Unassembled WGS sequence"/>
</dbReference>
<dbReference type="Pfam" id="PF03235">
    <property type="entry name" value="GmrSD_N"/>
    <property type="match status" value="1"/>
</dbReference>
<reference evidence="4" key="1">
    <citation type="submission" date="2016-10" db="EMBL/GenBank/DDBJ databases">
        <authorList>
            <person name="Varghese N."/>
            <person name="Submissions S."/>
        </authorList>
    </citation>
    <scope>NUCLEOTIDE SEQUENCE [LARGE SCALE GENOMIC DNA]</scope>
    <source>
        <strain evidence="4">ANC 5076</strain>
    </source>
</reference>
<dbReference type="EMBL" id="FOZU01000026">
    <property type="protein sequence ID" value="SFT13224.1"/>
    <property type="molecule type" value="Genomic_DNA"/>
</dbReference>
<proteinExistence type="predicted"/>
<accession>A0A1I6VIF8</accession>
<dbReference type="Pfam" id="PF07510">
    <property type="entry name" value="GmrSD_C"/>
    <property type="match status" value="1"/>
</dbReference>
<dbReference type="AlphaFoldDB" id="A0A1I6VIF8"/>
<evidence type="ECO:0000313" key="4">
    <source>
        <dbReference type="Proteomes" id="UP000182827"/>
    </source>
</evidence>